<reference evidence="1 2" key="1">
    <citation type="journal article" date="2019" name="Genome Biol. Evol.">
        <title>Whole-Genome Sequencing of the Giant Devil Catfish, Bagarius yarrelli.</title>
        <authorList>
            <person name="Jiang W."/>
            <person name="Lv Y."/>
            <person name="Cheng L."/>
            <person name="Yang K."/>
            <person name="Chao B."/>
            <person name="Wang X."/>
            <person name="Li Y."/>
            <person name="Pan X."/>
            <person name="You X."/>
            <person name="Zhang Y."/>
            <person name="Yang J."/>
            <person name="Li J."/>
            <person name="Zhang X."/>
            <person name="Liu S."/>
            <person name="Sun C."/>
            <person name="Yang J."/>
            <person name="Shi Q."/>
        </authorList>
    </citation>
    <scope>NUCLEOTIDE SEQUENCE [LARGE SCALE GENOMIC DNA]</scope>
    <source>
        <strain evidence="1">JWS20170419001</strain>
        <tissue evidence="1">Muscle</tissue>
    </source>
</reference>
<dbReference type="EMBL" id="VCAZ01000110">
    <property type="protein sequence ID" value="TST47725.1"/>
    <property type="molecule type" value="Genomic_DNA"/>
</dbReference>
<organism evidence="1 2">
    <name type="scientific">Bagarius yarrelli</name>
    <name type="common">Goonch</name>
    <name type="synonym">Bagrus yarrelli</name>
    <dbReference type="NCBI Taxonomy" id="175774"/>
    <lineage>
        <taxon>Eukaryota</taxon>
        <taxon>Metazoa</taxon>
        <taxon>Chordata</taxon>
        <taxon>Craniata</taxon>
        <taxon>Vertebrata</taxon>
        <taxon>Euteleostomi</taxon>
        <taxon>Actinopterygii</taxon>
        <taxon>Neopterygii</taxon>
        <taxon>Teleostei</taxon>
        <taxon>Ostariophysi</taxon>
        <taxon>Siluriformes</taxon>
        <taxon>Sisoridae</taxon>
        <taxon>Sisorinae</taxon>
        <taxon>Bagarius</taxon>
    </lineage>
</organism>
<sequence length="159" mass="18434">MAYISLSFHHQITAFCVSTLGSPSASTTQAASLSAWSIVWNQTRVLHHSSHSLLFPESKGALFYFPLSSFHACDEGEKYKESKIHEEHNECEEHNESEMCRESEECKEHEECEKQEECEMLKDCQECKECEMCEAHEEHKMRWIFQLQTCKILTASSTF</sequence>
<evidence type="ECO:0000313" key="2">
    <source>
        <dbReference type="Proteomes" id="UP000319801"/>
    </source>
</evidence>
<gene>
    <name evidence="1" type="ORF">Baya_12568</name>
</gene>
<keyword evidence="2" id="KW-1185">Reference proteome</keyword>
<dbReference type="AlphaFoldDB" id="A0A556V3L1"/>
<accession>A0A556V3L1</accession>
<proteinExistence type="predicted"/>
<dbReference type="Proteomes" id="UP000319801">
    <property type="component" value="Unassembled WGS sequence"/>
</dbReference>
<comment type="caution">
    <text evidence="1">The sequence shown here is derived from an EMBL/GenBank/DDBJ whole genome shotgun (WGS) entry which is preliminary data.</text>
</comment>
<protein>
    <submittedName>
        <fullName evidence="1">Uncharacterized protein</fullName>
    </submittedName>
</protein>
<name>A0A556V3L1_BAGYA</name>
<evidence type="ECO:0000313" key="1">
    <source>
        <dbReference type="EMBL" id="TST47725.1"/>
    </source>
</evidence>